<feature type="compositionally biased region" description="Low complexity" evidence="2">
    <location>
        <begin position="1317"/>
        <end position="1329"/>
    </location>
</feature>
<feature type="compositionally biased region" description="Low complexity" evidence="2">
    <location>
        <begin position="954"/>
        <end position="970"/>
    </location>
</feature>
<feature type="compositionally biased region" description="Low complexity" evidence="2">
    <location>
        <begin position="411"/>
        <end position="428"/>
    </location>
</feature>
<feature type="compositionally biased region" description="Low complexity" evidence="2">
    <location>
        <begin position="275"/>
        <end position="311"/>
    </location>
</feature>
<evidence type="ECO:0000313" key="5">
    <source>
        <dbReference type="EMBL" id="CEM54502.1"/>
    </source>
</evidence>
<dbReference type="PANTHER" id="PTHR40903">
    <property type="entry name" value="GLYCINE-RICH CELL WALL STRUCTURAL PROTEIN 1-LIKE"/>
    <property type="match status" value="1"/>
</dbReference>
<dbReference type="VEuPathDB" id="CryptoDB:Cvel_12828"/>
<feature type="compositionally biased region" description="Basic and acidic residues" evidence="2">
    <location>
        <begin position="387"/>
        <end position="399"/>
    </location>
</feature>
<evidence type="ECO:0008006" key="6">
    <source>
        <dbReference type="Google" id="ProtNLM"/>
    </source>
</evidence>
<feature type="compositionally biased region" description="Gly residues" evidence="2">
    <location>
        <begin position="609"/>
        <end position="618"/>
    </location>
</feature>
<feature type="compositionally biased region" description="Gly residues" evidence="2">
    <location>
        <begin position="372"/>
        <end position="386"/>
    </location>
</feature>
<dbReference type="PANTHER" id="PTHR40903:SF1">
    <property type="entry name" value="HYPHALLY REGULATED CELL WALL PROTEIN 3"/>
    <property type="match status" value="1"/>
</dbReference>
<evidence type="ECO:0000256" key="2">
    <source>
        <dbReference type="SAM" id="MobiDB-lite"/>
    </source>
</evidence>
<evidence type="ECO:0000259" key="3">
    <source>
        <dbReference type="PROSITE" id="PS50089"/>
    </source>
</evidence>
<keyword evidence="1" id="KW-0863">Zinc-finger</keyword>
<feature type="domain" description="CSD" evidence="4">
    <location>
        <begin position="9"/>
        <end position="75"/>
    </location>
</feature>
<dbReference type="SUPFAM" id="SSF57850">
    <property type="entry name" value="RING/U-box"/>
    <property type="match status" value="1"/>
</dbReference>
<feature type="region of interest" description="Disordered" evidence="2">
    <location>
        <begin position="954"/>
        <end position="999"/>
    </location>
</feature>
<feature type="region of interest" description="Disordered" evidence="2">
    <location>
        <begin position="120"/>
        <end position="146"/>
    </location>
</feature>
<organism evidence="5">
    <name type="scientific">Chromera velia CCMP2878</name>
    <dbReference type="NCBI Taxonomy" id="1169474"/>
    <lineage>
        <taxon>Eukaryota</taxon>
        <taxon>Sar</taxon>
        <taxon>Alveolata</taxon>
        <taxon>Colpodellida</taxon>
        <taxon>Chromeraceae</taxon>
        <taxon>Chromera</taxon>
    </lineage>
</organism>
<reference evidence="5" key="1">
    <citation type="submission" date="2014-11" db="EMBL/GenBank/DDBJ databases">
        <authorList>
            <person name="Otto D Thomas"/>
            <person name="Naeem Raeece"/>
        </authorList>
    </citation>
    <scope>NUCLEOTIDE SEQUENCE</scope>
</reference>
<feature type="region of interest" description="Disordered" evidence="2">
    <location>
        <begin position="1309"/>
        <end position="1369"/>
    </location>
</feature>
<proteinExistence type="predicted"/>
<feature type="compositionally biased region" description="Low complexity" evidence="2">
    <location>
        <begin position="1041"/>
        <end position="1059"/>
    </location>
</feature>
<feature type="region of interest" description="Disordered" evidence="2">
    <location>
        <begin position="1547"/>
        <end position="1582"/>
    </location>
</feature>
<dbReference type="InterPro" id="IPR002059">
    <property type="entry name" value="CSP_DNA-bd"/>
</dbReference>
<dbReference type="PROSITE" id="PS50089">
    <property type="entry name" value="ZF_RING_2"/>
    <property type="match status" value="1"/>
</dbReference>
<feature type="compositionally biased region" description="Pro residues" evidence="2">
    <location>
        <begin position="971"/>
        <end position="981"/>
    </location>
</feature>
<dbReference type="Gene3D" id="2.40.50.140">
    <property type="entry name" value="Nucleic acid-binding proteins"/>
    <property type="match status" value="1"/>
</dbReference>
<dbReference type="InterPro" id="IPR013083">
    <property type="entry name" value="Znf_RING/FYVE/PHD"/>
</dbReference>
<dbReference type="Gene3D" id="3.30.40.10">
    <property type="entry name" value="Zinc/RING finger domain, C3HC4 (zinc finger)"/>
    <property type="match status" value="1"/>
</dbReference>
<feature type="compositionally biased region" description="Gly residues" evidence="2">
    <location>
        <begin position="1552"/>
        <end position="1570"/>
    </location>
</feature>
<sequence>MSARTPPPNLQGKIQRVFPERQYGFIITGCMRNPLYFQFADVVGDLCCEDLQEGLPVTFSLSRNRKGVVAVRVSAALESQPSPDQPVLPGETKGDVGSMSKKQMKKMKQRLMPKLLWRSAEKEGEGEGEHVAEAADPSPSSASSRQLSLKSRKFHVTADVLLPPDIAACYLEPEDVEHHQERQTQAVAMTAFMALQENDSNRHVALRRFGRTYMTCLRKFADERTQLSVLKSANCDEPGAASAGEVAVLQGLARRAERVWKSSFACGLPSPCPSRPTARGGAAAAAGGADASAGGTSSSGGEESPSAPSPSVRRDGNDPLTTDGLWALQEQLVAGGQEDGSGGGDGQEEEDESGLSFGMGSDSSGESEGEGDGGQGEGGRVKGGAGRVREASRIPKEDNPSVTKNSGEAGGEPSSADPAPSSSAARGGPDAEPHSSPENAPPTDESENEDLPSCMRKVSFCRGRLLFPSPSEILPLLTKVLRDFQQVMERSDIGACAKAVWLLANLALIRPVERGGNRLMAVVAFAVLAKHGVPLVPSLSSSMLSRLSRRVIETLLSWRTQQDQPHTHTEGGEGQEARKQENTEGKGVEESDEEVAKKKTGATSEVEGGKGGVCGGLKGEVEEKAQHDPKCPSKDPPTKTSPIPSAVAATAAADRTEKQSGEPLCGGETDHSSSLSPPSRPLPLLADFTGTMAASLDGLWLQFENDLEGSVADLAQDSQAAARRARAEASRADCVICYETSPQVSSVCCGAVYHVKCLALWLSHHNSTCPACRAALQYDSVSLDEVERGVGGTAHQHAAAAAAAAAEAAAWRIRERQILEERELREEQFMRVEALVYAQAGGRETTRGRVDVAGGPNAAAAAAGAGYVPQAAVHPVQVAVHPVPAAQRIVVDAGEIRQGAAAAGGGGVRAAAPHPTNHQVPIPLTAVRRPIAGSPTNQNPIALARERLPAPALPRDAPVQQQQQQQQTDPAQPPPQNPYAPPARRQVAQPPPAEAPTQAAPLPAGTAVLIRPAAPAQQVYDPWGGDFTPTQGPAGAGVGGVPNAPGRAQAADAGRAAAGPPYPAPGVRFGATPDPVPPAAAAAGGAAAVRLPHAFPARPAPAPAGPRGPHLLPAAAEDRAIQPTAAHAHALNDETVLRAEALDRREREYELARQRRDRAVEYARERVRVVEIARERERERYQQQHQRQQLQAPYVPPARGEWPPPAARVGAGGRDRMGGVAAGPQGAVVDAAPVVEVGGEEWPQRRYMPAEGANAPVAVAGGGPLMREFPPAAGALPFGGGQRDPPAAGVPGPPVEAAVFAFRYQMPAARGGEGDPEAAPAGAGVLVPGDIERERGRERAVGGRGRSPPPPVRTPLGSPRRDTPDNNHAPAGRMCIVCAASERSPTCVLFACQGCCRRECPPNVICPSHGVLARPAAQYAPPPAEHAVPPFHAGEGVRVNAGGLDVDRGDHRDGLHGLAVVPLDRGEGGREPGAAVGVVAAEGLGVASGVLHGGAEGPVFRILLQGGAVRPLGAQPDGGRVEGGGGVHGPAAVGVVRGEGEREREAEAVRGQGRGQQGAGWGRGGAGRGLGAHPFILPHQRD</sequence>
<dbReference type="InterPro" id="IPR001841">
    <property type="entry name" value="Znf_RING"/>
</dbReference>
<dbReference type="GO" id="GO:0003676">
    <property type="term" value="F:nucleic acid binding"/>
    <property type="evidence" value="ECO:0007669"/>
    <property type="project" value="InterPro"/>
</dbReference>
<feature type="compositionally biased region" description="Basic and acidic residues" evidence="2">
    <location>
        <begin position="619"/>
        <end position="637"/>
    </location>
</feature>
<feature type="domain" description="RING-type" evidence="3">
    <location>
        <begin position="734"/>
        <end position="773"/>
    </location>
</feature>
<evidence type="ECO:0000259" key="4">
    <source>
        <dbReference type="PROSITE" id="PS51857"/>
    </source>
</evidence>
<feature type="region of interest" description="Disordered" evidence="2">
    <location>
        <begin position="1020"/>
        <end position="1059"/>
    </location>
</feature>
<feature type="compositionally biased region" description="Low complexity" evidence="2">
    <location>
        <begin position="134"/>
        <end position="146"/>
    </location>
</feature>
<accession>A0A0G4IBP5</accession>
<feature type="compositionally biased region" description="Basic and acidic residues" evidence="2">
    <location>
        <begin position="120"/>
        <end position="133"/>
    </location>
</feature>
<gene>
    <name evidence="5" type="ORF">Cvel_12828</name>
</gene>
<feature type="compositionally biased region" description="Basic and acidic residues" evidence="2">
    <location>
        <begin position="565"/>
        <end position="597"/>
    </location>
</feature>
<feature type="region of interest" description="Disordered" evidence="2">
    <location>
        <begin position="558"/>
        <end position="679"/>
    </location>
</feature>
<name>A0A0G4IBP5_9ALVE</name>
<dbReference type="Pfam" id="PF13639">
    <property type="entry name" value="zf-RING_2"/>
    <property type="match status" value="1"/>
</dbReference>
<feature type="region of interest" description="Disordered" evidence="2">
    <location>
        <begin position="335"/>
        <end position="451"/>
    </location>
</feature>
<keyword evidence="1" id="KW-0479">Metal-binding</keyword>
<evidence type="ECO:0000256" key="1">
    <source>
        <dbReference type="PROSITE-ProRule" id="PRU00175"/>
    </source>
</evidence>
<dbReference type="InterPro" id="IPR012340">
    <property type="entry name" value="NA-bd_OB-fold"/>
</dbReference>
<dbReference type="SUPFAM" id="SSF50249">
    <property type="entry name" value="Nucleic acid-binding proteins"/>
    <property type="match status" value="1"/>
</dbReference>
<dbReference type="EMBL" id="CDMZ01005793">
    <property type="protein sequence ID" value="CEM54502.1"/>
    <property type="molecule type" value="Genomic_DNA"/>
</dbReference>
<feature type="region of interest" description="Disordered" evidence="2">
    <location>
        <begin position="270"/>
        <end position="322"/>
    </location>
</feature>
<keyword evidence="1" id="KW-0862">Zinc</keyword>
<dbReference type="GO" id="GO:0008270">
    <property type="term" value="F:zinc ion binding"/>
    <property type="evidence" value="ECO:0007669"/>
    <property type="project" value="UniProtKB-KW"/>
</dbReference>
<feature type="compositionally biased region" description="Basic and acidic residues" evidence="2">
    <location>
        <begin position="1330"/>
        <end position="1341"/>
    </location>
</feature>
<dbReference type="PROSITE" id="PS51857">
    <property type="entry name" value="CSD_2"/>
    <property type="match status" value="1"/>
</dbReference>
<feature type="region of interest" description="Disordered" evidence="2">
    <location>
        <begin position="79"/>
        <end position="104"/>
    </location>
</feature>
<protein>
    <recommendedName>
        <fullName evidence="6">RING-type domain-containing protein</fullName>
    </recommendedName>
</protein>